<evidence type="ECO:0000259" key="6">
    <source>
        <dbReference type="Pfam" id="PF24407"/>
    </source>
</evidence>
<dbReference type="EMBL" id="CP118247">
    <property type="protein sequence ID" value="WDR05561.1"/>
    <property type="molecule type" value="Genomic_DNA"/>
</dbReference>
<dbReference type="SUPFAM" id="SSF53474">
    <property type="entry name" value="alpha/beta-Hydrolases"/>
    <property type="match status" value="1"/>
</dbReference>
<name>A0ABY7YW66_9HYPH</name>
<dbReference type="Proteomes" id="UP001222118">
    <property type="component" value="Chromosome"/>
</dbReference>
<dbReference type="Gene3D" id="3.40.50.1820">
    <property type="entry name" value="alpha/beta hydrolase"/>
    <property type="match status" value="1"/>
</dbReference>
<gene>
    <name evidence="7" type="ORF">PSQ90_14980</name>
</gene>
<evidence type="ECO:0000256" key="1">
    <source>
        <dbReference type="ARBA" id="ARBA00004240"/>
    </source>
</evidence>
<keyword evidence="8" id="KW-1185">Reference proteome</keyword>
<evidence type="ECO:0000313" key="7">
    <source>
        <dbReference type="EMBL" id="WDR05561.1"/>
    </source>
</evidence>
<reference evidence="7 8" key="1">
    <citation type="submission" date="2023-02" db="EMBL/GenBank/DDBJ databases">
        <title>Devosia chondri sp. nov., isolated from the phycosphere of marine algae.</title>
        <authorList>
            <person name="Kim J.M."/>
            <person name="Lee J.K."/>
            <person name="Choi B.J."/>
            <person name="Bayburt H."/>
            <person name="Jeon C.O."/>
        </authorList>
    </citation>
    <scope>NUCLEOTIDE SEQUENCE [LARGE SCALE GENOMIC DNA]</scope>
    <source>
        <strain evidence="7 8">G2-5</strain>
    </source>
</reference>
<evidence type="ECO:0000256" key="4">
    <source>
        <dbReference type="ARBA" id="ARBA00023136"/>
    </source>
</evidence>
<dbReference type="InterPro" id="IPR029058">
    <property type="entry name" value="AB_hydrolase_fold"/>
</dbReference>
<accession>A0ABY7YW66</accession>
<dbReference type="InterPro" id="IPR007751">
    <property type="entry name" value="DUF676_lipase-like"/>
</dbReference>
<dbReference type="Pfam" id="PF24407">
    <property type="entry name" value="HTH_upst_double_PIN"/>
    <property type="match status" value="1"/>
</dbReference>
<feature type="domain" description="DUF676" evidence="5">
    <location>
        <begin position="9"/>
        <end position="137"/>
    </location>
</feature>
<evidence type="ECO:0000256" key="3">
    <source>
        <dbReference type="ARBA" id="ARBA00022824"/>
    </source>
</evidence>
<organism evidence="7 8">
    <name type="scientific">Devosia rhodophyticola</name>
    <dbReference type="NCBI Taxonomy" id="3026423"/>
    <lineage>
        <taxon>Bacteria</taxon>
        <taxon>Pseudomonadati</taxon>
        <taxon>Pseudomonadota</taxon>
        <taxon>Alphaproteobacteria</taxon>
        <taxon>Hyphomicrobiales</taxon>
        <taxon>Devosiaceae</taxon>
        <taxon>Devosia</taxon>
    </lineage>
</organism>
<evidence type="ECO:0000259" key="5">
    <source>
        <dbReference type="Pfam" id="PF05057"/>
    </source>
</evidence>
<evidence type="ECO:0000313" key="8">
    <source>
        <dbReference type="Proteomes" id="UP001222118"/>
    </source>
</evidence>
<dbReference type="PANTHER" id="PTHR48182:SF2">
    <property type="entry name" value="PROTEIN SERAC1"/>
    <property type="match status" value="1"/>
</dbReference>
<dbReference type="Pfam" id="PF05057">
    <property type="entry name" value="DUF676"/>
    <property type="match status" value="1"/>
</dbReference>
<evidence type="ECO:0000256" key="2">
    <source>
        <dbReference type="ARBA" id="ARBA00004370"/>
    </source>
</evidence>
<dbReference type="PANTHER" id="PTHR48182">
    <property type="entry name" value="PROTEIN SERAC1"/>
    <property type="match status" value="1"/>
</dbReference>
<sequence length="1500" mass="164659">MPASLTAHVIFVHGLDGAPYGTWLSGSSAKDFWPEWLEQDIPNVVVWSLGYEATSTWWRKGAALALPDRATSILPRLVNEPGLRTGDIYFVVHSLGGLVVKQVLRFAEAQAPHSADVAQFLRRVRKIAFIGTPHGGSDQASFVNRLGLLLLPRATTAGLSRNDPHLRDLNVWFRSFADRNSVDALVMHETQRVSFAGIPGLGGIVVKADSADPGLSPATNVIPIVADHFSIVAPRNREADVYQNLLAFLARPTTGKHVDTLIADTIADVGEVVERRTDKLSSQIGASRIDIMAAIEGAQRPRSVGENAVVTAELERRLSTLRKSRYVVGYDAPGEARRLAKQLASGGDLEAASGASRRIAYAWCARILAAVDLDVAEQCLDEAKALGAGEENVIAGAFIAAFRSQNASAGLAMLAGIATQQVNTARFLIAANKKEPAEAIRWLQEAGLSAADLDSDGRFGVIQRRIASGDIDQALTDVAALTETDFEATPLLLHSAAITHLAAAIHPELRGGVLEHLPIGLDEFPLNSTTDALEHRTQAKSFYERSQEAFLLLGQFRAANMSSDYALWLSLRDAESRAAAWRVLETSMSDPQHRLRRLPIALLFGVKLDKNAVELELERESTRTGGKSAELAVARFAMARSQSDEAEVAVYIEKYRDQLTEYFNPTWIQAIEVETLARSKQLDKARAVLSEVEKQDVPVATIESLRRIVADEAGSDPIESAEAAYQKGKRFPGLLTLFDTLRTHMAWAKLAVYGEELFEQTETASHGFVYVEALYRSGRYADVLDVASRYPALAALATIKHIQAWTHFRLGDLVAAKRLLEESRADSDNESTRTLESNIAIASGDWSALNVFVETQWDRRDELSSAELLRAGSLAQHIGSTRDRDLITEAARKADGDPGILISCYTAAIAAGWESTEEIHAWFVTAEANSGADGPVQRFDFRQILDMAPDWDRRENDAWDQLLRGDLPMYAGAFLVNRSPLEMFTMTALANVDQPDPRKRGVVFAYSGTRPIVEVTGKCVAFDVTALLDLAFVGQLSNAFAHFERVRLSHRTMGWLLEQRRAARFHQPSRIRDAEEIRRLVDSEGLVPFEPTDRPNVALETEVGEDLASMLVAASTSTAAGTPSFVVRPFPVHKPGSLMEEQSDVSGYEPAILSCGSVVAALRRLGHLTEAEEARAIKHLSAHEGVWPHQIGLIPQGAELYLDDVAVSYFQFLGLLSKLKTAGFKARISKREVSLVDALLDRRAYTVALDDVIEDIRAAVLNGVRSGHIRLGLQAATDSDDDTSDPTEQPTIGLFAVSDADAFVIDDRFFNQHGSIDVPSGRRPVFTSLDILDALRVKGTISDRTFGEVLTRLRRGGFLLMPILPTELEAALTSANVADAALVENAELKAIREGQLKSRMLDVLQLPKESQWNDGNLQVVINSLRRQWRADVAEDVSRARSEWLLPFLDQRGWAHRSPPIAHQRTNFGPLRSFWLRSCLDRRRVCASDMRTGSNTSSSNP</sequence>
<dbReference type="RefSeq" id="WP_282211080.1">
    <property type="nucleotide sequence ID" value="NZ_CP118247.1"/>
</dbReference>
<dbReference type="InterPro" id="IPR052374">
    <property type="entry name" value="SERAC1"/>
</dbReference>
<evidence type="ECO:0008006" key="9">
    <source>
        <dbReference type="Google" id="ProtNLM"/>
    </source>
</evidence>
<proteinExistence type="predicted"/>
<comment type="subcellular location">
    <subcellularLocation>
        <location evidence="1">Endoplasmic reticulum</location>
    </subcellularLocation>
    <subcellularLocation>
        <location evidence="2">Membrane</location>
    </subcellularLocation>
</comment>
<dbReference type="InterPro" id="IPR056620">
    <property type="entry name" value="HTH_next_PIN-TPR-GreABC"/>
</dbReference>
<keyword evidence="4" id="KW-0472">Membrane</keyword>
<feature type="domain" description="HTH" evidence="6">
    <location>
        <begin position="941"/>
        <end position="1010"/>
    </location>
</feature>
<protein>
    <recommendedName>
        <fullName evidence="9">DUF676 domain-containing protein</fullName>
    </recommendedName>
</protein>
<keyword evidence="3" id="KW-0256">Endoplasmic reticulum</keyword>